<dbReference type="PRINTS" id="PR00081">
    <property type="entry name" value="GDHRDH"/>
</dbReference>
<dbReference type="InterPro" id="IPR002347">
    <property type="entry name" value="SDR_fam"/>
</dbReference>
<dbReference type="OrthoDB" id="3542748at2"/>
<proteinExistence type="inferred from homology"/>
<dbReference type="SUPFAM" id="SSF51735">
    <property type="entry name" value="NAD(P)-binding Rossmann-fold domains"/>
    <property type="match status" value="1"/>
</dbReference>
<gene>
    <name evidence="3" type="ORF">FSW04_01405</name>
</gene>
<evidence type="ECO:0000256" key="1">
    <source>
        <dbReference type="ARBA" id="ARBA00006484"/>
    </source>
</evidence>
<dbReference type="EMBL" id="CP042430">
    <property type="protein sequence ID" value="QEC46365.1"/>
    <property type="molecule type" value="Genomic_DNA"/>
</dbReference>
<name>A0A5B8U080_9ACTN</name>
<evidence type="ECO:0000313" key="3">
    <source>
        <dbReference type="EMBL" id="QEC46365.1"/>
    </source>
</evidence>
<dbReference type="PROSITE" id="PS00061">
    <property type="entry name" value="ADH_SHORT"/>
    <property type="match status" value="1"/>
</dbReference>
<dbReference type="KEGG" id="bsol:FSW04_01405"/>
<dbReference type="RefSeq" id="WP_146915487.1">
    <property type="nucleotide sequence ID" value="NZ_CP042430.1"/>
</dbReference>
<keyword evidence="4" id="KW-1185">Reference proteome</keyword>
<dbReference type="InterPro" id="IPR020904">
    <property type="entry name" value="Sc_DH/Rdtase_CS"/>
</dbReference>
<keyword evidence="2" id="KW-0560">Oxidoreductase</keyword>
<dbReference type="Proteomes" id="UP000321805">
    <property type="component" value="Chromosome"/>
</dbReference>
<reference evidence="3 4" key="1">
    <citation type="journal article" date="2018" name="J. Microbiol.">
        <title>Baekduia soli gen. nov., sp. nov., a novel bacterium isolated from the soil of Baekdu Mountain and proposal of a novel family name, Baekduiaceae fam. nov.</title>
        <authorList>
            <person name="An D.S."/>
            <person name="Siddiqi M.Z."/>
            <person name="Kim K.H."/>
            <person name="Yu H.S."/>
            <person name="Im W.T."/>
        </authorList>
    </citation>
    <scope>NUCLEOTIDE SEQUENCE [LARGE SCALE GENOMIC DNA]</scope>
    <source>
        <strain evidence="3 4">BR7-21</strain>
    </source>
</reference>
<dbReference type="AlphaFoldDB" id="A0A5B8U080"/>
<organism evidence="3 4">
    <name type="scientific">Baekduia soli</name>
    <dbReference type="NCBI Taxonomy" id="496014"/>
    <lineage>
        <taxon>Bacteria</taxon>
        <taxon>Bacillati</taxon>
        <taxon>Actinomycetota</taxon>
        <taxon>Thermoleophilia</taxon>
        <taxon>Solirubrobacterales</taxon>
        <taxon>Baekduiaceae</taxon>
        <taxon>Baekduia</taxon>
    </lineage>
</organism>
<sequence length="259" mass="26757">MRLEGKVAAITGAGSGMGRAAALRFAQEGAVVVVVDIDGPAAQAVRDEVAAAGGRAMAVRADVAQASDVKGMVDAAESTFGGLDILYNNAGYWRYAIDGYEPGVTDGPSPLLTEDIWETTINVSLKGTYLGARYGIPALRRRGGGSIINCSSVAAFRVGHGASDAYTAAKGGVVALTRSLAVEHGPEGIRVNCIVPGPIETPLVDRIPPEAREAFGANVPLGRWGRPEDIANMALFLASSESAYCTGQMFVVDGGYLAL</sequence>
<comment type="similarity">
    <text evidence="1">Belongs to the short-chain dehydrogenases/reductases (SDR) family.</text>
</comment>
<dbReference type="CDD" id="cd05233">
    <property type="entry name" value="SDR_c"/>
    <property type="match status" value="1"/>
</dbReference>
<dbReference type="PANTHER" id="PTHR42760">
    <property type="entry name" value="SHORT-CHAIN DEHYDROGENASES/REDUCTASES FAMILY MEMBER"/>
    <property type="match status" value="1"/>
</dbReference>
<evidence type="ECO:0000313" key="4">
    <source>
        <dbReference type="Proteomes" id="UP000321805"/>
    </source>
</evidence>
<dbReference type="PANTHER" id="PTHR42760:SF115">
    <property type="entry name" value="3-OXOACYL-[ACYL-CARRIER-PROTEIN] REDUCTASE FABG"/>
    <property type="match status" value="1"/>
</dbReference>
<dbReference type="Pfam" id="PF13561">
    <property type="entry name" value="adh_short_C2"/>
    <property type="match status" value="1"/>
</dbReference>
<dbReference type="Gene3D" id="3.40.50.720">
    <property type="entry name" value="NAD(P)-binding Rossmann-like Domain"/>
    <property type="match status" value="1"/>
</dbReference>
<dbReference type="GO" id="GO:0016616">
    <property type="term" value="F:oxidoreductase activity, acting on the CH-OH group of donors, NAD or NADP as acceptor"/>
    <property type="evidence" value="ECO:0007669"/>
    <property type="project" value="TreeGrafter"/>
</dbReference>
<dbReference type="NCBIfam" id="NF005559">
    <property type="entry name" value="PRK07231.1"/>
    <property type="match status" value="1"/>
</dbReference>
<protein>
    <submittedName>
        <fullName evidence="3">SDR family oxidoreductase</fullName>
    </submittedName>
</protein>
<dbReference type="PRINTS" id="PR00080">
    <property type="entry name" value="SDRFAMILY"/>
</dbReference>
<dbReference type="InterPro" id="IPR036291">
    <property type="entry name" value="NAD(P)-bd_dom_sf"/>
</dbReference>
<accession>A0A5B8U080</accession>
<evidence type="ECO:0000256" key="2">
    <source>
        <dbReference type="ARBA" id="ARBA00023002"/>
    </source>
</evidence>
<dbReference type="FunFam" id="3.40.50.720:FF:000084">
    <property type="entry name" value="Short-chain dehydrogenase reductase"/>
    <property type="match status" value="1"/>
</dbReference>